<organism evidence="1 2">
    <name type="scientific">Escherichia coli</name>
    <dbReference type="NCBI Taxonomy" id="562"/>
    <lineage>
        <taxon>Bacteria</taxon>
        <taxon>Pseudomonadati</taxon>
        <taxon>Pseudomonadota</taxon>
        <taxon>Gammaproteobacteria</taxon>
        <taxon>Enterobacterales</taxon>
        <taxon>Enterobacteriaceae</taxon>
        <taxon>Escherichia</taxon>
    </lineage>
</organism>
<proteinExistence type="predicted"/>
<name>A0A376KRT8_ECOLX</name>
<evidence type="ECO:0000313" key="1">
    <source>
        <dbReference type="EMBL" id="STE85385.1"/>
    </source>
</evidence>
<sequence length="188" mass="22187">MRYRHNLKVDHDEGRSVALVRRTSLAVDGRESSIQWRSGNDAATTIECAIPRLTLRVSESLLDLTFRSPQVVAAAADRHIGFVMTHTDERSLERWRLAVEKTVSTSVFPARCLRRKTTSSTIRCISMLFMALTPVWQKRQGYQRLRRWPHRYQYAFQDAYPERREQRRFRISVVAHHLQWQPPLYRHA</sequence>
<reference evidence="1 2" key="1">
    <citation type="submission" date="2018-06" db="EMBL/GenBank/DDBJ databases">
        <authorList>
            <consortium name="Pathogen Informatics"/>
            <person name="Doyle S."/>
        </authorList>
    </citation>
    <scope>NUCLEOTIDE SEQUENCE [LARGE SCALE GENOMIC DNA]</scope>
    <source>
        <strain evidence="1 2">NCTC10418</strain>
    </source>
</reference>
<dbReference type="EMBL" id="UFZQ01000001">
    <property type="protein sequence ID" value="STE85385.1"/>
    <property type="molecule type" value="Genomic_DNA"/>
</dbReference>
<dbReference type="AlphaFoldDB" id="A0A376KRT8"/>
<protein>
    <submittedName>
        <fullName evidence="1">Uncharacterized protein</fullName>
    </submittedName>
</protein>
<evidence type="ECO:0000313" key="2">
    <source>
        <dbReference type="Proteomes" id="UP000255460"/>
    </source>
</evidence>
<accession>A0A376KRT8</accession>
<dbReference type="Proteomes" id="UP000255460">
    <property type="component" value="Unassembled WGS sequence"/>
</dbReference>
<gene>
    <name evidence="1" type="ORF">NCTC10418_02988</name>
</gene>